<organism evidence="5 6">
    <name type="scientific">Enterococcus canintestini</name>
    <dbReference type="NCBI Taxonomy" id="317010"/>
    <lineage>
        <taxon>Bacteria</taxon>
        <taxon>Bacillati</taxon>
        <taxon>Bacillota</taxon>
        <taxon>Bacilli</taxon>
        <taxon>Lactobacillales</taxon>
        <taxon>Enterococcaceae</taxon>
        <taxon>Enterococcus</taxon>
    </lineage>
</organism>
<sequence length="131" mass="14768">MLLEINTRSEIPIYQQLSEQIIMGIATGELAIGESLPTVRQLADELGVNTMTISKSYNQLKEAGYLITDRRKGSIVTTPDAYEEIDKNDLKKRLAQLLAEAKIHQFKEAELTAFIDKTWSGFAEFKKDETS</sequence>
<evidence type="ECO:0000313" key="6">
    <source>
        <dbReference type="Proteomes" id="UP000182835"/>
    </source>
</evidence>
<dbReference type="SMART" id="SM00345">
    <property type="entry name" value="HTH_GNTR"/>
    <property type="match status" value="1"/>
</dbReference>
<dbReference type="CDD" id="cd07377">
    <property type="entry name" value="WHTH_GntR"/>
    <property type="match status" value="1"/>
</dbReference>
<dbReference type="STRING" id="317010.RU96_GL001402"/>
<dbReference type="RefSeq" id="WP_071865616.1">
    <property type="nucleotide sequence ID" value="NZ_JBHLVQ010000001.1"/>
</dbReference>
<dbReference type="InterPro" id="IPR000524">
    <property type="entry name" value="Tscrpt_reg_HTH_GntR"/>
</dbReference>
<dbReference type="PANTHER" id="PTHR38445">
    <property type="entry name" value="HTH-TYPE TRANSCRIPTIONAL REPRESSOR YTRA"/>
    <property type="match status" value="1"/>
</dbReference>
<dbReference type="GO" id="GO:0003677">
    <property type="term" value="F:DNA binding"/>
    <property type="evidence" value="ECO:0007669"/>
    <property type="project" value="UniProtKB-KW"/>
</dbReference>
<protein>
    <recommendedName>
        <fullName evidence="4">HTH gntR-type domain-containing protein</fullName>
    </recommendedName>
</protein>
<dbReference type="PANTHER" id="PTHR38445:SF12">
    <property type="entry name" value="GNTR-FAMILY TRANSCRIPTIONAL REGULATOR"/>
    <property type="match status" value="1"/>
</dbReference>
<dbReference type="InterPro" id="IPR036388">
    <property type="entry name" value="WH-like_DNA-bd_sf"/>
</dbReference>
<dbReference type="SUPFAM" id="SSF46785">
    <property type="entry name" value="Winged helix' DNA-binding domain"/>
    <property type="match status" value="1"/>
</dbReference>
<dbReference type="Gene3D" id="1.10.10.10">
    <property type="entry name" value="Winged helix-like DNA-binding domain superfamily/Winged helix DNA-binding domain"/>
    <property type="match status" value="1"/>
</dbReference>
<reference evidence="5 6" key="1">
    <citation type="submission" date="2014-12" db="EMBL/GenBank/DDBJ databases">
        <title>Draft genome sequences of 29 type strains of Enterococci.</title>
        <authorList>
            <person name="Zhong Z."/>
            <person name="Sun Z."/>
            <person name="Liu W."/>
            <person name="Zhang W."/>
            <person name="Zhang H."/>
        </authorList>
    </citation>
    <scope>NUCLEOTIDE SEQUENCE [LARGE SCALE GENOMIC DNA]</scope>
    <source>
        <strain evidence="5 6">DSM 21207</strain>
    </source>
</reference>
<dbReference type="InterPro" id="IPR036390">
    <property type="entry name" value="WH_DNA-bd_sf"/>
</dbReference>
<accession>A0A1L8R2U2</accession>
<dbReference type="PROSITE" id="PS50949">
    <property type="entry name" value="HTH_GNTR"/>
    <property type="match status" value="1"/>
</dbReference>
<evidence type="ECO:0000259" key="4">
    <source>
        <dbReference type="PROSITE" id="PS50949"/>
    </source>
</evidence>
<keyword evidence="3" id="KW-0804">Transcription</keyword>
<keyword evidence="1" id="KW-0805">Transcription regulation</keyword>
<evidence type="ECO:0000256" key="2">
    <source>
        <dbReference type="ARBA" id="ARBA00023125"/>
    </source>
</evidence>
<gene>
    <name evidence="5" type="ORF">RU96_GL001402</name>
</gene>
<keyword evidence="2" id="KW-0238">DNA-binding</keyword>
<dbReference type="OrthoDB" id="9801546at2"/>
<proteinExistence type="predicted"/>
<evidence type="ECO:0000313" key="5">
    <source>
        <dbReference type="EMBL" id="OJG14045.1"/>
    </source>
</evidence>
<dbReference type="Pfam" id="PF00392">
    <property type="entry name" value="GntR"/>
    <property type="match status" value="1"/>
</dbReference>
<name>A0A1L8R2U2_9ENTE</name>
<dbReference type="GO" id="GO:0003700">
    <property type="term" value="F:DNA-binding transcription factor activity"/>
    <property type="evidence" value="ECO:0007669"/>
    <property type="project" value="InterPro"/>
</dbReference>
<dbReference type="EMBL" id="JXKG01000026">
    <property type="protein sequence ID" value="OJG14045.1"/>
    <property type="molecule type" value="Genomic_DNA"/>
</dbReference>
<evidence type="ECO:0000256" key="1">
    <source>
        <dbReference type="ARBA" id="ARBA00023015"/>
    </source>
</evidence>
<evidence type="ECO:0000256" key="3">
    <source>
        <dbReference type="ARBA" id="ARBA00023163"/>
    </source>
</evidence>
<dbReference type="Proteomes" id="UP000182835">
    <property type="component" value="Unassembled WGS sequence"/>
</dbReference>
<comment type="caution">
    <text evidence="5">The sequence shown here is derived from an EMBL/GenBank/DDBJ whole genome shotgun (WGS) entry which is preliminary data.</text>
</comment>
<feature type="domain" description="HTH gntR-type" evidence="4">
    <location>
        <begin position="11"/>
        <end position="79"/>
    </location>
</feature>
<dbReference type="AlphaFoldDB" id="A0A1L8R2U2"/>